<dbReference type="Gene3D" id="6.10.340.10">
    <property type="match status" value="1"/>
</dbReference>
<dbReference type="InterPro" id="IPR033417">
    <property type="entry name" value="CHASE8"/>
</dbReference>
<organism evidence="4 5">
    <name type="scientific">Roseateles asaccharophilus</name>
    <dbReference type="NCBI Taxonomy" id="582607"/>
    <lineage>
        <taxon>Bacteria</taxon>
        <taxon>Pseudomonadati</taxon>
        <taxon>Pseudomonadota</taxon>
        <taxon>Betaproteobacteria</taxon>
        <taxon>Burkholderiales</taxon>
        <taxon>Sphaerotilaceae</taxon>
        <taxon>Roseateles</taxon>
    </lineage>
</organism>
<dbReference type="InterPro" id="IPR052163">
    <property type="entry name" value="DGC-Regulatory_Protein"/>
</dbReference>
<evidence type="ECO:0000256" key="1">
    <source>
        <dbReference type="SAM" id="Phobius"/>
    </source>
</evidence>
<evidence type="ECO:0000259" key="3">
    <source>
        <dbReference type="PROSITE" id="PS50887"/>
    </source>
</evidence>
<proteinExistence type="predicted"/>
<keyword evidence="1" id="KW-0812">Transmembrane</keyword>
<gene>
    <name evidence="4" type="ORF">DFR39_11145</name>
</gene>
<dbReference type="SMART" id="SM00304">
    <property type="entry name" value="HAMP"/>
    <property type="match status" value="1"/>
</dbReference>
<feature type="domain" description="GGDEF" evidence="3">
    <location>
        <begin position="292"/>
        <end position="425"/>
    </location>
</feature>
<dbReference type="InterPro" id="IPR003660">
    <property type="entry name" value="HAMP_dom"/>
</dbReference>
<dbReference type="CDD" id="cd01949">
    <property type="entry name" value="GGDEF"/>
    <property type="match status" value="1"/>
</dbReference>
<keyword evidence="5" id="KW-1185">Reference proteome</keyword>
<keyword evidence="1" id="KW-1133">Transmembrane helix</keyword>
<dbReference type="PROSITE" id="PS50887">
    <property type="entry name" value="GGDEF"/>
    <property type="match status" value="1"/>
</dbReference>
<dbReference type="SUPFAM" id="SSF158472">
    <property type="entry name" value="HAMP domain-like"/>
    <property type="match status" value="1"/>
</dbReference>
<dbReference type="Pfam" id="PF17152">
    <property type="entry name" value="CHASE8"/>
    <property type="match status" value="1"/>
</dbReference>
<dbReference type="InterPro" id="IPR000160">
    <property type="entry name" value="GGDEF_dom"/>
</dbReference>
<dbReference type="PANTHER" id="PTHR46663:SF2">
    <property type="entry name" value="GGDEF DOMAIN-CONTAINING PROTEIN"/>
    <property type="match status" value="1"/>
</dbReference>
<dbReference type="SMART" id="SM00267">
    <property type="entry name" value="GGDEF"/>
    <property type="match status" value="1"/>
</dbReference>
<dbReference type="CDD" id="cd06225">
    <property type="entry name" value="HAMP"/>
    <property type="match status" value="1"/>
</dbReference>
<reference evidence="4 5" key="1">
    <citation type="submission" date="2019-03" db="EMBL/GenBank/DDBJ databases">
        <title>Genomic Encyclopedia of Type Strains, Phase IV (KMG-IV): sequencing the most valuable type-strain genomes for metagenomic binning, comparative biology and taxonomic classification.</title>
        <authorList>
            <person name="Goeker M."/>
        </authorList>
    </citation>
    <scope>NUCLEOTIDE SEQUENCE [LARGE SCALE GENOMIC DNA]</scope>
    <source>
        <strain evidence="4 5">DSM 25082</strain>
    </source>
</reference>
<dbReference type="SUPFAM" id="SSF55073">
    <property type="entry name" value="Nucleotide cyclase"/>
    <property type="match status" value="1"/>
</dbReference>
<dbReference type="InterPro" id="IPR029787">
    <property type="entry name" value="Nucleotide_cyclase"/>
</dbReference>
<evidence type="ECO:0000313" key="4">
    <source>
        <dbReference type="EMBL" id="TDP05540.1"/>
    </source>
</evidence>
<dbReference type="Proteomes" id="UP000295357">
    <property type="component" value="Unassembled WGS sequence"/>
</dbReference>
<dbReference type="Pfam" id="PF00990">
    <property type="entry name" value="GGDEF"/>
    <property type="match status" value="1"/>
</dbReference>
<sequence>MGESDSDRHASRLARAARPRASPSLVRRLTTLNLAVLVLTLLLTVLLIASLTWKAAVQRQTDAAELAAGLLANNLASMVAFNDLEAMRAELAGFSFRPDLVELRLLAADGRVLVEWQSPKLQAQTGLLSAPEIEIRETIEFKGEVLGQLQLRERLDILTRSMLWLSLTAGIVILLASLVAAAASRLVQRRALAPIVELGRLAEQVAAQQDYGLRAQVHRLDEVGRLAQRFNEMLARIEVAQEQINQRLRLEQQAGQQFQQLAHHDSLTQLPNRLFFQGAIREMVSRAQASQGLMGLMFIDLDNFKHVNDNHGHDAGDEVLRVVARRMSAVLRRGDLLCRLGGDEFALLLPELQHVAVAEQMAQRLISSVREPLVVGGVLMPVGATVGLAFFPTDAQDADGLLQAADAAMYAAKRAGKNCYRRVAHAQG</sequence>
<dbReference type="NCBIfam" id="TIGR00254">
    <property type="entry name" value="GGDEF"/>
    <property type="match status" value="1"/>
</dbReference>
<dbReference type="PROSITE" id="PS50885">
    <property type="entry name" value="HAMP"/>
    <property type="match status" value="1"/>
</dbReference>
<dbReference type="GO" id="GO:0016020">
    <property type="term" value="C:membrane"/>
    <property type="evidence" value="ECO:0007669"/>
    <property type="project" value="InterPro"/>
</dbReference>
<comment type="caution">
    <text evidence="4">The sequence shown here is derived from an EMBL/GenBank/DDBJ whole genome shotgun (WGS) entry which is preliminary data.</text>
</comment>
<feature type="transmembrane region" description="Helical" evidence="1">
    <location>
        <begin position="32"/>
        <end position="53"/>
    </location>
</feature>
<feature type="domain" description="HAMP" evidence="2">
    <location>
        <begin position="189"/>
        <end position="242"/>
    </location>
</feature>
<dbReference type="GO" id="GO:0007165">
    <property type="term" value="P:signal transduction"/>
    <property type="evidence" value="ECO:0007669"/>
    <property type="project" value="InterPro"/>
</dbReference>
<feature type="transmembrane region" description="Helical" evidence="1">
    <location>
        <begin position="162"/>
        <end position="183"/>
    </location>
</feature>
<evidence type="ECO:0000259" key="2">
    <source>
        <dbReference type="PROSITE" id="PS50885"/>
    </source>
</evidence>
<dbReference type="EMBL" id="SNXE01000011">
    <property type="protein sequence ID" value="TDP05540.1"/>
    <property type="molecule type" value="Genomic_DNA"/>
</dbReference>
<dbReference type="PANTHER" id="PTHR46663">
    <property type="entry name" value="DIGUANYLATE CYCLASE DGCT-RELATED"/>
    <property type="match status" value="1"/>
</dbReference>
<dbReference type="Pfam" id="PF00672">
    <property type="entry name" value="HAMP"/>
    <property type="match status" value="1"/>
</dbReference>
<dbReference type="Gene3D" id="3.30.70.270">
    <property type="match status" value="1"/>
</dbReference>
<dbReference type="FunFam" id="3.30.70.270:FF:000001">
    <property type="entry name" value="Diguanylate cyclase domain protein"/>
    <property type="match status" value="1"/>
</dbReference>
<keyword evidence="1" id="KW-0472">Membrane</keyword>
<evidence type="ECO:0000313" key="5">
    <source>
        <dbReference type="Proteomes" id="UP000295357"/>
    </source>
</evidence>
<dbReference type="GO" id="GO:0003824">
    <property type="term" value="F:catalytic activity"/>
    <property type="evidence" value="ECO:0007669"/>
    <property type="project" value="UniProtKB-ARBA"/>
</dbReference>
<protein>
    <submittedName>
        <fullName evidence="4">Diguanylate cyclase (GGDEF)-like protein</fullName>
    </submittedName>
</protein>
<dbReference type="InterPro" id="IPR043128">
    <property type="entry name" value="Rev_trsase/Diguanyl_cyclase"/>
</dbReference>
<accession>A0A4V6PU23</accession>
<name>A0A4V6PU23_9BURK</name>
<dbReference type="AlphaFoldDB" id="A0A4V6PU23"/>